<dbReference type="AlphaFoldDB" id="A0A6S6TBQ6"/>
<dbReference type="EC" id="3.2.1.23" evidence="2"/>
<dbReference type="GO" id="GO:0004565">
    <property type="term" value="F:beta-galactosidase activity"/>
    <property type="evidence" value="ECO:0007669"/>
    <property type="project" value="UniProtKB-EC"/>
</dbReference>
<gene>
    <name evidence="2" type="ORF">HELGO_WM4699</name>
</gene>
<keyword evidence="2" id="KW-0378">Hydrolase</keyword>
<reference evidence="2" key="1">
    <citation type="submission" date="2020-01" db="EMBL/GenBank/DDBJ databases">
        <authorList>
            <person name="Meier V. D."/>
            <person name="Meier V D."/>
        </authorList>
    </citation>
    <scope>NUCLEOTIDE SEQUENCE</scope>
    <source>
        <strain evidence="2">HLG_WM_MAG_05</strain>
    </source>
</reference>
<accession>A0A6S6TBQ6</accession>
<dbReference type="InterPro" id="IPR013783">
    <property type="entry name" value="Ig-like_fold"/>
</dbReference>
<keyword evidence="2" id="KW-0326">Glycosidase</keyword>
<dbReference type="InterPro" id="IPR032179">
    <property type="entry name" value="Cry22Aa_Ig-like"/>
</dbReference>
<evidence type="ECO:0000259" key="1">
    <source>
        <dbReference type="Pfam" id="PF16403"/>
    </source>
</evidence>
<protein>
    <submittedName>
        <fullName evidence="2">Beta-galactosidase (EC)</fullName>
        <ecNumber evidence="2">3.2.1.23</ecNumber>
    </submittedName>
</protein>
<dbReference type="Gene3D" id="2.60.40.10">
    <property type="entry name" value="Immunoglobulins"/>
    <property type="match status" value="4"/>
</dbReference>
<dbReference type="PANTHER" id="PTHR24273">
    <property type="entry name" value="FI04643P-RELATED"/>
    <property type="match status" value="1"/>
</dbReference>
<feature type="domain" description="Pesticidal crystal protein Cry22Aa Ig-like" evidence="1">
    <location>
        <begin position="213"/>
        <end position="285"/>
    </location>
</feature>
<proteinExistence type="predicted"/>
<sequence length="388" mass="41280">MNNPVVSNTIGEYTVTYNVKDSSENEAEEVTRTVKVIAVPDTTKPIITLLGESSITIYEGSSYTDAGATANDNIDGDISANIVVNNPVVSNTIGEYTVTYNVKDSSENEAEEVTRTVKVIAVPDTTKPIITLLGESSITIYEGSSYTDAGATANDNIDGDISANIVVNNPVVSNTIGEYTVTYNVKDSSENEAEEVTRTVKVIAVPDTTKPIITLLGESSITIYQGSTYSDAGATASDNIDGDISANIVVNNPVDTTTLGSYTVTYNVNDAMGNSAVQVNRTVEVIDTTANYNIAIDNSVREVKAEFEGFTVIVYTDRALEESPSNSTKAVYGNINGNNTASLLKINDNYSDGDAFIVKVYEDDVLVGESTKALLSGDVLNFSDITTK</sequence>
<feature type="domain" description="Pesticidal crystal protein Cry22Aa Ig-like" evidence="1">
    <location>
        <begin position="47"/>
        <end position="119"/>
    </location>
</feature>
<dbReference type="PANTHER" id="PTHR24273:SF32">
    <property type="entry name" value="HYALIN"/>
    <property type="match status" value="1"/>
</dbReference>
<organism evidence="2">
    <name type="scientific">uncultured Sulfurovum sp</name>
    <dbReference type="NCBI Taxonomy" id="269237"/>
    <lineage>
        <taxon>Bacteria</taxon>
        <taxon>Pseudomonadati</taxon>
        <taxon>Campylobacterota</taxon>
        <taxon>Epsilonproteobacteria</taxon>
        <taxon>Campylobacterales</taxon>
        <taxon>Sulfurovaceae</taxon>
        <taxon>Sulfurovum</taxon>
        <taxon>environmental samples</taxon>
    </lineage>
</organism>
<evidence type="ECO:0000313" key="2">
    <source>
        <dbReference type="EMBL" id="CAA6816764.1"/>
    </source>
</evidence>
<feature type="domain" description="Pesticidal crystal protein Cry22Aa Ig-like" evidence="1">
    <location>
        <begin position="130"/>
        <end position="202"/>
    </location>
</feature>
<dbReference type="Pfam" id="PF16403">
    <property type="entry name" value="Bact_surface_Ig-like"/>
    <property type="match status" value="3"/>
</dbReference>
<name>A0A6S6TBQ6_9BACT</name>
<dbReference type="EMBL" id="CACVAU010000050">
    <property type="protein sequence ID" value="CAA6816764.1"/>
    <property type="molecule type" value="Genomic_DNA"/>
</dbReference>